<feature type="coiled-coil region" evidence="1">
    <location>
        <begin position="344"/>
        <end position="378"/>
    </location>
</feature>
<organism evidence="4 5">
    <name type="scientific">Enterovibrio gelatinilyticus</name>
    <dbReference type="NCBI Taxonomy" id="2899819"/>
    <lineage>
        <taxon>Bacteria</taxon>
        <taxon>Pseudomonadati</taxon>
        <taxon>Pseudomonadota</taxon>
        <taxon>Gammaproteobacteria</taxon>
        <taxon>Vibrionales</taxon>
        <taxon>Vibrionaceae</taxon>
        <taxon>Enterovibrio</taxon>
    </lineage>
</organism>
<dbReference type="Proteomes" id="UP001149400">
    <property type="component" value="Unassembled WGS sequence"/>
</dbReference>
<feature type="signal peptide" evidence="3">
    <location>
        <begin position="1"/>
        <end position="19"/>
    </location>
</feature>
<keyword evidence="1" id="KW-0175">Coiled coil</keyword>
<name>A0ABT5QYN8_9GAMM</name>
<evidence type="ECO:0008006" key="6">
    <source>
        <dbReference type="Google" id="ProtNLM"/>
    </source>
</evidence>
<evidence type="ECO:0000256" key="1">
    <source>
        <dbReference type="SAM" id="Coils"/>
    </source>
</evidence>
<comment type="caution">
    <text evidence="4">The sequence shown here is derived from an EMBL/GenBank/DDBJ whole genome shotgun (WGS) entry which is preliminary data.</text>
</comment>
<evidence type="ECO:0000313" key="4">
    <source>
        <dbReference type="EMBL" id="MDD1793104.1"/>
    </source>
</evidence>
<protein>
    <recommendedName>
        <fullName evidence="6">ATPase</fullName>
    </recommendedName>
</protein>
<reference evidence="4" key="1">
    <citation type="submission" date="2021-12" db="EMBL/GenBank/DDBJ databases">
        <title>Enterovibrio ZSDZ35 sp. nov. and Enterovibrio ZSDZ42 sp. nov., isolated from coastal seawater in Qingdao.</title>
        <authorList>
            <person name="Zhang P."/>
        </authorList>
    </citation>
    <scope>NUCLEOTIDE SEQUENCE</scope>
    <source>
        <strain evidence="4">ZSDZ42</strain>
    </source>
</reference>
<dbReference type="RefSeq" id="WP_274163969.1">
    <property type="nucleotide sequence ID" value="NZ_JAJUBC010000007.1"/>
</dbReference>
<evidence type="ECO:0000313" key="5">
    <source>
        <dbReference type="Proteomes" id="UP001149400"/>
    </source>
</evidence>
<dbReference type="EMBL" id="JAJUBC010000007">
    <property type="protein sequence ID" value="MDD1793104.1"/>
    <property type="molecule type" value="Genomic_DNA"/>
</dbReference>
<evidence type="ECO:0000256" key="2">
    <source>
        <dbReference type="SAM" id="MobiDB-lite"/>
    </source>
</evidence>
<feature type="chain" id="PRO_5046626372" description="ATPase" evidence="3">
    <location>
        <begin position="20"/>
        <end position="425"/>
    </location>
</feature>
<sequence>MKNITISGLSIALAMSLTACQSTSEPAQIASETNQAQQQSTNTLQIFEKAKSDYTQWLRKMEESQSFRLYSSDLVDDLFDAWEEAVDVYADFDADPEKATESYSLFSSGTYAEVFDKRLGEVAALHAELLTLKQTADDLLAEAITEMAYLDAIGAEEVFSSRYKRIAKEYRSLFVYVADNDLDDAQLKQVRFLKNAKSLEVAVVLKRNIEPLQKELALLRKEGFRSIAPISYAKANAALDQAAATVSAEPRAEDVIEEAVFLVNFELDHLKHMGLEVKRFKSVNDGKFEPLILALENQIHRISQALDQQDLRNKPIKQQTDLLAGQAETLVKSLKNKPDVDPQLMELMAKLEEVNSDLSNTEQQVDVLSAQVVTLEAKKASDESLIDDLRMVIDTIKPDEAKVKPAENSTSVSDSEAVAAEDPKV</sequence>
<accession>A0ABT5QYN8</accession>
<proteinExistence type="predicted"/>
<evidence type="ECO:0000256" key="3">
    <source>
        <dbReference type="SAM" id="SignalP"/>
    </source>
</evidence>
<gene>
    <name evidence="4" type="ORF">LRP50_08180</name>
</gene>
<keyword evidence="3" id="KW-0732">Signal</keyword>
<feature type="region of interest" description="Disordered" evidence="2">
    <location>
        <begin position="399"/>
        <end position="425"/>
    </location>
</feature>
<dbReference type="PROSITE" id="PS51257">
    <property type="entry name" value="PROKAR_LIPOPROTEIN"/>
    <property type="match status" value="1"/>
</dbReference>
<keyword evidence="5" id="KW-1185">Reference proteome</keyword>